<evidence type="ECO:0000256" key="5">
    <source>
        <dbReference type="ARBA" id="ARBA00022692"/>
    </source>
</evidence>
<feature type="transmembrane region" description="Helical" evidence="8">
    <location>
        <begin position="218"/>
        <end position="240"/>
    </location>
</feature>
<dbReference type="Proteomes" id="UP001168883">
    <property type="component" value="Unassembled WGS sequence"/>
</dbReference>
<dbReference type="RefSeq" id="WP_127484492.1">
    <property type="nucleotide sequence ID" value="NZ_JAUMKJ010000001.1"/>
</dbReference>
<proteinExistence type="inferred from homology"/>
<evidence type="ECO:0000313" key="10">
    <source>
        <dbReference type="Proteomes" id="UP001168883"/>
    </source>
</evidence>
<comment type="similarity">
    <text evidence="2">Belongs to the amino acid-polyamine-organocation (APC) superfamily. Spore germination protein (SGP) (TC 2.A.3.9) family.</text>
</comment>
<evidence type="ECO:0000256" key="1">
    <source>
        <dbReference type="ARBA" id="ARBA00004141"/>
    </source>
</evidence>
<keyword evidence="7 8" id="KW-0472">Membrane</keyword>
<keyword evidence="4" id="KW-0309">Germination</keyword>
<feature type="transmembrane region" description="Helical" evidence="8">
    <location>
        <begin position="108"/>
        <end position="132"/>
    </location>
</feature>
<evidence type="ECO:0000256" key="3">
    <source>
        <dbReference type="ARBA" id="ARBA00022448"/>
    </source>
</evidence>
<name>A0ABT8V4I0_9BACL</name>
<evidence type="ECO:0000256" key="6">
    <source>
        <dbReference type="ARBA" id="ARBA00022989"/>
    </source>
</evidence>
<evidence type="ECO:0000256" key="8">
    <source>
        <dbReference type="SAM" id="Phobius"/>
    </source>
</evidence>
<feature type="transmembrane region" description="Helical" evidence="8">
    <location>
        <begin position="184"/>
        <end position="206"/>
    </location>
</feature>
<keyword evidence="10" id="KW-1185">Reference proteome</keyword>
<dbReference type="PANTHER" id="PTHR34975">
    <property type="entry name" value="SPORE GERMINATION PROTEIN A2"/>
    <property type="match status" value="1"/>
</dbReference>
<feature type="transmembrane region" description="Helical" evidence="8">
    <location>
        <begin position="144"/>
        <end position="164"/>
    </location>
</feature>
<feature type="transmembrane region" description="Helical" evidence="8">
    <location>
        <begin position="40"/>
        <end position="61"/>
    </location>
</feature>
<feature type="transmembrane region" description="Helical" evidence="8">
    <location>
        <begin position="306"/>
        <end position="324"/>
    </location>
</feature>
<accession>A0ABT8V4I0</accession>
<protein>
    <submittedName>
        <fullName evidence="9">Endospore germination permease</fullName>
    </submittedName>
</protein>
<evidence type="ECO:0000313" key="9">
    <source>
        <dbReference type="EMBL" id="MDO3675409.1"/>
    </source>
</evidence>
<dbReference type="Pfam" id="PF03845">
    <property type="entry name" value="Spore_permease"/>
    <property type="match status" value="1"/>
</dbReference>
<evidence type="ECO:0000256" key="4">
    <source>
        <dbReference type="ARBA" id="ARBA00022544"/>
    </source>
</evidence>
<evidence type="ECO:0000256" key="2">
    <source>
        <dbReference type="ARBA" id="ARBA00007998"/>
    </source>
</evidence>
<comment type="caution">
    <text evidence="9">The sequence shown here is derived from an EMBL/GenBank/DDBJ whole genome shotgun (WGS) entry which is preliminary data.</text>
</comment>
<feature type="transmembrane region" description="Helical" evidence="8">
    <location>
        <begin position="269"/>
        <end position="294"/>
    </location>
</feature>
<reference evidence="9" key="1">
    <citation type="submission" date="2023-07" db="EMBL/GenBank/DDBJ databases">
        <authorList>
            <person name="Aktuganov G."/>
            <person name="Boyko T."/>
            <person name="Delegan Y."/>
            <person name="Galimzianova N."/>
            <person name="Gilvanova E."/>
            <person name="Korobov V."/>
            <person name="Kuzmina L."/>
            <person name="Melentiev A."/>
            <person name="Milman P."/>
            <person name="Ryabova A."/>
            <person name="Stupak E."/>
            <person name="Yasakov T."/>
            <person name="Zharikova N."/>
            <person name="Zhurenko E."/>
        </authorList>
    </citation>
    <scope>NUCLEOTIDE SEQUENCE</scope>
    <source>
        <strain evidence="9">IB-739</strain>
    </source>
</reference>
<keyword evidence="6 8" id="KW-1133">Transmembrane helix</keyword>
<keyword evidence="5 8" id="KW-0812">Transmembrane</keyword>
<dbReference type="EMBL" id="JAUMKJ010000001">
    <property type="protein sequence ID" value="MDO3675409.1"/>
    <property type="molecule type" value="Genomic_DNA"/>
</dbReference>
<dbReference type="InterPro" id="IPR004761">
    <property type="entry name" value="Spore_GerAB"/>
</dbReference>
<dbReference type="PANTHER" id="PTHR34975:SF2">
    <property type="entry name" value="SPORE GERMINATION PROTEIN A2"/>
    <property type="match status" value="1"/>
</dbReference>
<keyword evidence="3" id="KW-0813">Transport</keyword>
<dbReference type="NCBIfam" id="TIGR00912">
    <property type="entry name" value="2A0309"/>
    <property type="match status" value="1"/>
</dbReference>
<organism evidence="9 10">
    <name type="scientific">Paenibacillus ehimensis</name>
    <dbReference type="NCBI Taxonomy" id="79264"/>
    <lineage>
        <taxon>Bacteria</taxon>
        <taxon>Bacillati</taxon>
        <taxon>Bacillota</taxon>
        <taxon>Bacilli</taxon>
        <taxon>Bacillales</taxon>
        <taxon>Paenibacillaceae</taxon>
        <taxon>Paenibacillus</taxon>
    </lineage>
</organism>
<feature type="transmembrane region" description="Helical" evidence="8">
    <location>
        <begin position="336"/>
        <end position="358"/>
    </location>
</feature>
<feature type="transmembrane region" description="Helical" evidence="8">
    <location>
        <begin position="12"/>
        <end position="34"/>
    </location>
</feature>
<comment type="subcellular location">
    <subcellularLocation>
        <location evidence="1">Membrane</location>
        <topology evidence="1">Multi-pass membrane protein</topology>
    </subcellularLocation>
</comment>
<feature type="transmembrane region" description="Helical" evidence="8">
    <location>
        <begin position="81"/>
        <end position="102"/>
    </location>
</feature>
<evidence type="ECO:0000256" key="7">
    <source>
        <dbReference type="ARBA" id="ARBA00023136"/>
    </source>
</evidence>
<sequence>MLEKGIISTRQFILMLFIIITSFTALQVPGLLILTAGRDAWLSTIGGWLLDVLLAIVYAYLGVRFPGENFVQYSLTILGKYIGGFFGMLFPLFFLMVCSLLQRGLSQLINFAFLPTTPFAVILISGALIIGYSARKGIEVIGRVSEVLGPIYFFSILVLVGLIIPSADIQRLQPQLDQGFYPFLIGSPFILTFYGICIIMGMFIPLNNRIENGFLSKFIAVSMGAFVVGATVTLAVGVFGDNIAKNMISPSLNLTRMIFVGGFIERMEIVWMMIAVGAGIMASSMMIWAFSLGISQIFSLQSYKPFVIPGVFLSSTLALTSFGGNAENTQFIHFSYPLIAFAIETGLILFLLLMALLLKKRGKAS</sequence>
<gene>
    <name evidence="9" type="ORF">Q3C12_00215</name>
</gene>